<evidence type="ECO:0000313" key="1">
    <source>
        <dbReference type="EMBL" id="RSX49748.1"/>
    </source>
</evidence>
<name>A0A430FAB4_9BIFI</name>
<dbReference type="EMBL" id="QXGI01000001">
    <property type="protein sequence ID" value="RSX49748.1"/>
    <property type="molecule type" value="Genomic_DNA"/>
</dbReference>
<evidence type="ECO:0000313" key="2">
    <source>
        <dbReference type="Proteomes" id="UP000288052"/>
    </source>
</evidence>
<comment type="caution">
    <text evidence="1">The sequence shown here is derived from an EMBL/GenBank/DDBJ whole genome shotgun (WGS) entry which is preliminary data.</text>
</comment>
<keyword evidence="2" id="KW-1185">Reference proteome</keyword>
<dbReference type="AlphaFoldDB" id="A0A430FAB4"/>
<organism evidence="1 2">
    <name type="scientific">Bifidobacterium castoris</name>
    <dbReference type="NCBI Taxonomy" id="2306972"/>
    <lineage>
        <taxon>Bacteria</taxon>
        <taxon>Bacillati</taxon>
        <taxon>Actinomycetota</taxon>
        <taxon>Actinomycetes</taxon>
        <taxon>Bifidobacteriales</taxon>
        <taxon>Bifidobacteriaceae</taxon>
        <taxon>Bifidobacterium</taxon>
    </lineage>
</organism>
<proteinExistence type="predicted"/>
<dbReference type="Proteomes" id="UP000288052">
    <property type="component" value="Unassembled WGS sequence"/>
</dbReference>
<sequence length="33" mass="3043">MLLAAVLAIGAAGCAAGSDPGQAPTPDTATAEM</sequence>
<reference evidence="1 2" key="1">
    <citation type="submission" date="2018-09" db="EMBL/GenBank/DDBJ databases">
        <title>Characterization of the phylogenetic diversity of five novel species belonging to the genus Bifidobacterium.</title>
        <authorList>
            <person name="Lugli G.A."/>
            <person name="Duranti S."/>
            <person name="Milani C."/>
        </authorList>
    </citation>
    <scope>NUCLEOTIDE SEQUENCE [LARGE SCALE GENOMIC DNA]</scope>
    <source>
        <strain evidence="1 2">2020B</strain>
    </source>
</reference>
<gene>
    <name evidence="1" type="ORF">D2E22_0209</name>
</gene>
<accession>A0A430FAB4</accession>
<protein>
    <submittedName>
        <fullName evidence="1">Uncharacterized protein</fullName>
    </submittedName>
</protein>